<comment type="caution">
    <text evidence="1">The sequence shown here is derived from an EMBL/GenBank/DDBJ whole genome shotgun (WGS) entry which is preliminary data.</text>
</comment>
<gene>
    <name evidence="1" type="ORF">CEXT_517181</name>
</gene>
<keyword evidence="2" id="KW-1185">Reference proteome</keyword>
<dbReference type="AlphaFoldDB" id="A0AAV4TPL7"/>
<name>A0AAV4TPL7_CAEEX</name>
<organism evidence="1 2">
    <name type="scientific">Caerostris extrusa</name>
    <name type="common">Bark spider</name>
    <name type="synonym">Caerostris bankana</name>
    <dbReference type="NCBI Taxonomy" id="172846"/>
    <lineage>
        <taxon>Eukaryota</taxon>
        <taxon>Metazoa</taxon>
        <taxon>Ecdysozoa</taxon>
        <taxon>Arthropoda</taxon>
        <taxon>Chelicerata</taxon>
        <taxon>Arachnida</taxon>
        <taxon>Araneae</taxon>
        <taxon>Araneomorphae</taxon>
        <taxon>Entelegynae</taxon>
        <taxon>Araneoidea</taxon>
        <taxon>Araneidae</taxon>
        <taxon>Caerostris</taxon>
    </lineage>
</organism>
<evidence type="ECO:0000313" key="2">
    <source>
        <dbReference type="Proteomes" id="UP001054945"/>
    </source>
</evidence>
<sequence length="86" mass="9699">NALGNWDTIPHLEEEEERVQKTASGFSGSLVKMYPPLNNSDDRQSLFIINSFALDGVFEFFEICSQRMSIGCLERVPSSSEWVLPS</sequence>
<evidence type="ECO:0000313" key="1">
    <source>
        <dbReference type="EMBL" id="GIY45903.1"/>
    </source>
</evidence>
<accession>A0AAV4TPL7</accession>
<reference evidence="1 2" key="1">
    <citation type="submission" date="2021-06" db="EMBL/GenBank/DDBJ databases">
        <title>Caerostris extrusa draft genome.</title>
        <authorList>
            <person name="Kono N."/>
            <person name="Arakawa K."/>
        </authorList>
    </citation>
    <scope>NUCLEOTIDE SEQUENCE [LARGE SCALE GENOMIC DNA]</scope>
</reference>
<proteinExistence type="predicted"/>
<dbReference type="Proteomes" id="UP001054945">
    <property type="component" value="Unassembled WGS sequence"/>
</dbReference>
<dbReference type="EMBL" id="BPLR01011339">
    <property type="protein sequence ID" value="GIY45903.1"/>
    <property type="molecule type" value="Genomic_DNA"/>
</dbReference>
<feature type="non-terminal residue" evidence="1">
    <location>
        <position position="1"/>
    </location>
</feature>
<protein>
    <submittedName>
        <fullName evidence="1">Uncharacterized protein</fullName>
    </submittedName>
</protein>